<dbReference type="InterPro" id="IPR038765">
    <property type="entry name" value="Papain-like_cys_pep_sf"/>
</dbReference>
<protein>
    <recommendedName>
        <fullName evidence="3">OTU domain-containing protein</fullName>
    </recommendedName>
</protein>
<evidence type="ECO:0000256" key="1">
    <source>
        <dbReference type="ARBA" id="ARBA00010407"/>
    </source>
</evidence>
<dbReference type="PANTHER" id="PTHR12419">
    <property type="entry name" value="OTU DOMAIN CONTAINING PROTEIN"/>
    <property type="match status" value="1"/>
</dbReference>
<accession>A0A438FKN5</accession>
<organism evidence="4 5">
    <name type="scientific">Vitis vinifera</name>
    <name type="common">Grape</name>
    <dbReference type="NCBI Taxonomy" id="29760"/>
    <lineage>
        <taxon>Eukaryota</taxon>
        <taxon>Viridiplantae</taxon>
        <taxon>Streptophyta</taxon>
        <taxon>Embryophyta</taxon>
        <taxon>Tracheophyta</taxon>
        <taxon>Spermatophyta</taxon>
        <taxon>Magnoliopsida</taxon>
        <taxon>eudicotyledons</taxon>
        <taxon>Gunneridae</taxon>
        <taxon>Pentapetalae</taxon>
        <taxon>rosids</taxon>
        <taxon>Vitales</taxon>
        <taxon>Vitaceae</taxon>
        <taxon>Viteae</taxon>
        <taxon>Vitis</taxon>
    </lineage>
</organism>
<dbReference type="Pfam" id="PF02338">
    <property type="entry name" value="OTU"/>
    <property type="match status" value="1"/>
</dbReference>
<comment type="similarity">
    <text evidence="1">Belongs to the peptidase C85 family.</text>
</comment>
<dbReference type="InterPro" id="IPR003323">
    <property type="entry name" value="OTU_dom"/>
</dbReference>
<sequence length="568" mass="63563">MVQAKHQQKSKAKKQPQMKKQGKQADISEFRAQLDALGLKIIQVTADGNCFFRALADQLEGNEEGHEKYRSMVPLRVLSWLGLMSGCGVDAHGPRCGYGSSDTIFTAYKDLFMDKSCSNASYNSKRSVSQLDVFFEACLRLMHKKNASMKPQRQPLENREMFEPFIEDDVPFDDYCQSMEKDGTWAGHMELQAASLVTRSNICIHRDYTGNKQARWLFYDKLTRSYHDGEHYNSVRLKEDPCDGPARPIIIKADTDLSAASHQVKGASSKSKSGAGRNIIDAGSIKLVMVGSGCENAEKVEQVLVELSGDVDAAIEYLIAERETEEDLVENDKLLCQTDTSYGNGRPSEVASGWGRDGALGENDDRKVEQAKRYLKITAASKIHLVIVLDKLMMIAVVDVMKRRSQETRFVHVAQKRNARLVVDQLLGDPLLITRQLTLVRVERKGSKGRKVDLLNLFPPLDLVKGHPTWVRFLFDQDTKVFILLSPEEKQILDQIKGLLNAGAGALANVFIPKGEGGYLLSTAENFNHCRNQSQIMANALPSKFNFISESNHVTWTWLVDNVCALEV</sequence>
<feature type="region of interest" description="Disordered" evidence="2">
    <location>
        <begin position="1"/>
        <end position="25"/>
    </location>
</feature>
<proteinExistence type="inferred from homology"/>
<feature type="compositionally biased region" description="Basic residues" evidence="2">
    <location>
        <begin position="1"/>
        <end position="22"/>
    </location>
</feature>
<dbReference type="SUPFAM" id="SSF54001">
    <property type="entry name" value="Cysteine proteinases"/>
    <property type="match status" value="1"/>
</dbReference>
<evidence type="ECO:0000313" key="5">
    <source>
        <dbReference type="Proteomes" id="UP000288805"/>
    </source>
</evidence>
<dbReference type="CDD" id="cd22771">
    <property type="entry name" value="OTU_plant_OTU7-like"/>
    <property type="match status" value="1"/>
</dbReference>
<name>A0A438FKN5_VITVI</name>
<dbReference type="AlphaFoldDB" id="A0A438FKN5"/>
<feature type="domain" description="OTU" evidence="3">
    <location>
        <begin position="39"/>
        <end position="238"/>
    </location>
</feature>
<evidence type="ECO:0000313" key="4">
    <source>
        <dbReference type="EMBL" id="RVW60531.1"/>
    </source>
</evidence>
<gene>
    <name evidence="4" type="ORF">CK203_109552</name>
</gene>
<reference evidence="4 5" key="1">
    <citation type="journal article" date="2018" name="PLoS Genet.">
        <title>Population sequencing reveals clonal diversity and ancestral inbreeding in the grapevine cultivar Chardonnay.</title>
        <authorList>
            <person name="Roach M.J."/>
            <person name="Johnson D.L."/>
            <person name="Bohlmann J."/>
            <person name="van Vuuren H.J."/>
            <person name="Jones S.J."/>
            <person name="Pretorius I.S."/>
            <person name="Schmidt S.A."/>
            <person name="Borneman A.R."/>
        </authorList>
    </citation>
    <scope>NUCLEOTIDE SEQUENCE [LARGE SCALE GENOMIC DNA]</scope>
    <source>
        <strain evidence="5">cv. Chardonnay</strain>
        <tissue evidence="4">Leaf</tissue>
    </source>
</reference>
<dbReference type="PROSITE" id="PS50802">
    <property type="entry name" value="OTU"/>
    <property type="match status" value="1"/>
</dbReference>
<comment type="caution">
    <text evidence="4">The sequence shown here is derived from an EMBL/GenBank/DDBJ whole genome shotgun (WGS) entry which is preliminary data.</text>
</comment>
<dbReference type="EMBL" id="QGNW01000855">
    <property type="protein sequence ID" value="RVW60531.1"/>
    <property type="molecule type" value="Genomic_DNA"/>
</dbReference>
<dbReference type="Gene3D" id="3.90.70.80">
    <property type="match status" value="2"/>
</dbReference>
<evidence type="ECO:0000256" key="2">
    <source>
        <dbReference type="SAM" id="MobiDB-lite"/>
    </source>
</evidence>
<dbReference type="InterPro" id="IPR050704">
    <property type="entry name" value="Peptidase_C85-like"/>
</dbReference>
<dbReference type="Proteomes" id="UP000288805">
    <property type="component" value="Unassembled WGS sequence"/>
</dbReference>
<dbReference type="PANTHER" id="PTHR12419:SF7">
    <property type="entry name" value="OTU DOMAIN-CONTAINING PROTEIN 3"/>
    <property type="match status" value="1"/>
</dbReference>
<evidence type="ECO:0000259" key="3">
    <source>
        <dbReference type="PROSITE" id="PS50802"/>
    </source>
</evidence>